<accession>A0ACA8DDI3</accession>
<keyword evidence="2" id="KW-1185">Reference proteome</keyword>
<gene>
    <name evidence="1" type="ORF">CI104_04700</name>
</gene>
<evidence type="ECO:0000313" key="2">
    <source>
        <dbReference type="Proteomes" id="UP000215286"/>
    </source>
</evidence>
<protein>
    <submittedName>
        <fullName evidence="1">Uncharacterized protein</fullName>
    </submittedName>
</protein>
<name>A0ACA8DDI3_9ENTR</name>
<reference evidence="1" key="1">
    <citation type="submission" date="2017-08" db="EMBL/GenBank/DDBJ databases">
        <title>Real-time genomic and epidemiological investigation of a multi-institutional outbreak of KPC-producing Enterobacteriaceae reveals complex transmission dynamics and informs management responses.</title>
        <authorList>
            <person name="Kwong J.C."/>
            <person name="Lane C."/>
            <person name="Romanes F."/>
            <person name="Goncalves da Silva A."/>
            <person name="Easton M."/>
            <person name="Cronin K."/>
            <person name="Waters M.J."/>
            <person name="Tomita T."/>
            <person name="Stevens K."/>
            <person name="Schultz M.B."/>
            <person name="Baines S.L."/>
            <person name="Sherry N.L."/>
            <person name="Carter G."/>
            <person name="Mu A."/>
            <person name="Sait M."/>
            <person name="Ballard S.A."/>
            <person name="Seemann T."/>
            <person name="Stinear T.P."/>
            <person name="Howden B.P."/>
        </authorList>
    </citation>
    <scope>NUCLEOTIDE SEQUENCE</scope>
    <source>
        <strain evidence="1">AUSMDU00008141</strain>
    </source>
</reference>
<organism evidence="1 2">
    <name type="scientific">Citrobacter farmeri</name>
    <dbReference type="NCBI Taxonomy" id="67824"/>
    <lineage>
        <taxon>Bacteria</taxon>
        <taxon>Pseudomonadati</taxon>
        <taxon>Pseudomonadota</taxon>
        <taxon>Gammaproteobacteria</taxon>
        <taxon>Enterobacterales</taxon>
        <taxon>Enterobacteriaceae</taxon>
        <taxon>Citrobacter</taxon>
    </lineage>
</organism>
<dbReference type="EMBL" id="CP022695">
    <property type="protein sequence ID" value="AST82196.1"/>
    <property type="molecule type" value="Genomic_DNA"/>
</dbReference>
<evidence type="ECO:0000313" key="1">
    <source>
        <dbReference type="EMBL" id="AST82196.1"/>
    </source>
</evidence>
<sequence length="62" mass="6820">MSPLYGKSNLSSTNEQKKSTKIFRSAGESTTSQWTPGITVVQKQTVNSKVCSTSHFLLRLTV</sequence>
<proteinExistence type="predicted"/>
<dbReference type="Proteomes" id="UP000215286">
    <property type="component" value="Chromosome"/>
</dbReference>